<evidence type="ECO:0000313" key="2">
    <source>
        <dbReference type="EMBL" id="SHI19554.1"/>
    </source>
</evidence>
<proteinExistence type="predicted"/>
<sequence length="236" mass="25414">MAAPVSQLLARTDIWLGRQWQQDNPGTGSGYAPLDDLLAGKGWPQVGVVELIGDCTGLGDLLLPVLKAQQSSDRWQLCLAPPGQPYAPAWADAGIALERLVWVDAECRKEQLWTLEQALNSGRCSLILAWLEKLSGSEARRLQLAAQKGGCLLFLHLPESVLAEHHAVALRLGVVASQSGCTLRLIKQRGGWPAPDLPLPLPHRPVPHAPATHRFQQGGPAAEVTMPEAGVVQGPW</sequence>
<dbReference type="SUPFAM" id="SSF52540">
    <property type="entry name" value="P-loop containing nucleoside triphosphate hydrolases"/>
    <property type="match status" value="1"/>
</dbReference>
<keyword evidence="2" id="KW-0132">Cell division</keyword>
<dbReference type="Proteomes" id="UP000184268">
    <property type="component" value="Unassembled WGS sequence"/>
</dbReference>
<dbReference type="GO" id="GO:0006281">
    <property type="term" value="P:DNA repair"/>
    <property type="evidence" value="ECO:0007669"/>
    <property type="project" value="TreeGrafter"/>
</dbReference>
<dbReference type="Gene3D" id="3.40.50.300">
    <property type="entry name" value="P-loop containing nucleotide triphosphate hydrolases"/>
    <property type="match status" value="1"/>
</dbReference>
<dbReference type="PANTHER" id="PTHR35369">
    <property type="entry name" value="BLR3025 PROTEIN-RELATED"/>
    <property type="match status" value="1"/>
</dbReference>
<accession>A0A1M5Z5X8</accession>
<dbReference type="NCBIfam" id="NF033429">
    <property type="entry name" value="ImuA_translesion"/>
    <property type="match status" value="1"/>
</dbReference>
<dbReference type="GO" id="GO:0051782">
    <property type="term" value="P:negative regulation of cell division"/>
    <property type="evidence" value="ECO:0007669"/>
    <property type="project" value="InterPro"/>
</dbReference>
<evidence type="ECO:0000313" key="3">
    <source>
        <dbReference type="Proteomes" id="UP000184268"/>
    </source>
</evidence>
<keyword evidence="2" id="KW-0131">Cell cycle</keyword>
<protein>
    <submittedName>
        <fullName evidence="2">Cell division inhibitor SulA</fullName>
    </submittedName>
</protein>
<dbReference type="InterPro" id="IPR027417">
    <property type="entry name" value="P-loop_NTPase"/>
</dbReference>
<keyword evidence="3" id="KW-1185">Reference proteome</keyword>
<gene>
    <name evidence="2" type="ORF">SAMN02745129_4702</name>
</gene>
<dbReference type="InterPro" id="IPR004596">
    <property type="entry name" value="Cell_div_suppressor_SulA"/>
</dbReference>
<name>A0A1M5Z5X8_9GAMM</name>
<dbReference type="InterPro" id="IPR017166">
    <property type="entry name" value="UCP037290"/>
</dbReference>
<dbReference type="EMBL" id="FQXG01000009">
    <property type="protein sequence ID" value="SHI19554.1"/>
    <property type="molecule type" value="Genomic_DNA"/>
</dbReference>
<evidence type="ECO:0000256" key="1">
    <source>
        <dbReference type="ARBA" id="ARBA00022763"/>
    </source>
</evidence>
<dbReference type="PIRSF" id="PIRSF037290">
    <property type="entry name" value="UCP037290"/>
    <property type="match status" value="1"/>
</dbReference>
<dbReference type="InterPro" id="IPR050356">
    <property type="entry name" value="SulA_CellDiv_inhibitor"/>
</dbReference>
<dbReference type="GO" id="GO:0009432">
    <property type="term" value="P:SOS response"/>
    <property type="evidence" value="ECO:0007669"/>
    <property type="project" value="InterPro"/>
</dbReference>
<dbReference type="RefSeq" id="WP_067662006.1">
    <property type="nucleotide sequence ID" value="NZ_FQXG01000009.1"/>
</dbReference>
<dbReference type="Pfam" id="PF03846">
    <property type="entry name" value="SulA"/>
    <property type="match status" value="1"/>
</dbReference>
<dbReference type="OrthoDB" id="9811176at2"/>
<keyword evidence="1" id="KW-0227">DNA damage</keyword>
<dbReference type="PANTHER" id="PTHR35369:SF3">
    <property type="entry name" value="TRANSLESION DNA SYNTHESIS-ASSOCIATED PROTEIN IMUA"/>
    <property type="match status" value="1"/>
</dbReference>
<dbReference type="AlphaFoldDB" id="A0A1M5Z5X8"/>
<dbReference type="GO" id="GO:0051301">
    <property type="term" value="P:cell division"/>
    <property type="evidence" value="ECO:0007669"/>
    <property type="project" value="UniProtKB-KW"/>
</dbReference>
<organism evidence="2 3">
    <name type="scientific">Ferrimonas marina</name>
    <dbReference type="NCBI Taxonomy" id="299255"/>
    <lineage>
        <taxon>Bacteria</taxon>
        <taxon>Pseudomonadati</taxon>
        <taxon>Pseudomonadota</taxon>
        <taxon>Gammaproteobacteria</taxon>
        <taxon>Alteromonadales</taxon>
        <taxon>Ferrimonadaceae</taxon>
        <taxon>Ferrimonas</taxon>
    </lineage>
</organism>
<dbReference type="STRING" id="299255.SAMN02745129_4702"/>
<dbReference type="InterPro" id="IPR047610">
    <property type="entry name" value="ImuA_translesion"/>
</dbReference>
<reference evidence="2 3" key="1">
    <citation type="submission" date="2016-11" db="EMBL/GenBank/DDBJ databases">
        <authorList>
            <person name="Jaros S."/>
            <person name="Januszkiewicz K."/>
            <person name="Wedrychowicz H."/>
        </authorList>
    </citation>
    <scope>NUCLEOTIDE SEQUENCE [LARGE SCALE GENOMIC DNA]</scope>
    <source>
        <strain evidence="2 3">DSM 16917</strain>
    </source>
</reference>